<organism evidence="1 2">
    <name type="scientific">Blyttiomyces helicus</name>
    <dbReference type="NCBI Taxonomy" id="388810"/>
    <lineage>
        <taxon>Eukaryota</taxon>
        <taxon>Fungi</taxon>
        <taxon>Fungi incertae sedis</taxon>
        <taxon>Chytridiomycota</taxon>
        <taxon>Chytridiomycota incertae sedis</taxon>
        <taxon>Chytridiomycetes</taxon>
        <taxon>Chytridiomycetes incertae sedis</taxon>
        <taxon>Blyttiomyces</taxon>
    </lineage>
</organism>
<accession>A0A4P9W600</accession>
<dbReference type="EMBL" id="KZ997207">
    <property type="protein sequence ID" value="RKO87714.1"/>
    <property type="molecule type" value="Genomic_DNA"/>
</dbReference>
<gene>
    <name evidence="1" type="ORF">BDK51DRAFT_38849</name>
</gene>
<evidence type="ECO:0000313" key="2">
    <source>
        <dbReference type="Proteomes" id="UP000269721"/>
    </source>
</evidence>
<proteinExistence type="predicted"/>
<protein>
    <submittedName>
        <fullName evidence="1">Uncharacterized protein</fullName>
    </submittedName>
</protein>
<dbReference type="SUPFAM" id="SSF52047">
    <property type="entry name" value="RNI-like"/>
    <property type="match status" value="1"/>
</dbReference>
<evidence type="ECO:0000313" key="1">
    <source>
        <dbReference type="EMBL" id="RKO87714.1"/>
    </source>
</evidence>
<reference evidence="2" key="1">
    <citation type="journal article" date="2018" name="Nat. Microbiol.">
        <title>Leveraging single-cell genomics to expand the fungal tree of life.</title>
        <authorList>
            <person name="Ahrendt S.R."/>
            <person name="Quandt C.A."/>
            <person name="Ciobanu D."/>
            <person name="Clum A."/>
            <person name="Salamov A."/>
            <person name="Andreopoulos B."/>
            <person name="Cheng J.F."/>
            <person name="Woyke T."/>
            <person name="Pelin A."/>
            <person name="Henrissat B."/>
            <person name="Reynolds N.K."/>
            <person name="Benny G.L."/>
            <person name="Smith M.E."/>
            <person name="James T.Y."/>
            <person name="Grigoriev I.V."/>
        </authorList>
    </citation>
    <scope>NUCLEOTIDE SEQUENCE [LARGE SCALE GENOMIC DNA]</scope>
</reference>
<keyword evidence="2" id="KW-1185">Reference proteome</keyword>
<dbReference type="Proteomes" id="UP000269721">
    <property type="component" value="Unassembled WGS sequence"/>
</dbReference>
<sequence length="342" mass="37484">MGSLSSAVFRQVEALDAPCMFWAKLIEMFDRSVNNPLSLEAAAPHCISEDVSAGTQNAELEALVSNLELRGEPVSIRSLFDRSLSSLPASYVLSISTVRSIFNADPSKISAATVRAILTEAAAQAPCRFRPRLPAETGGGSQGPPVLVSRVPHLGRRRDGNDKAAGVFVLARKVHAVHGEQRAGNFGGLLNRAVGPSIEFWSPWQFRLEGAPGADTLPAMQTLVWPDCYGNRDLPFLERIKSAESLRRLVLKTFPSYFNRVLAHFPAIKELSLPDMSGPDLRSVYDALISCGWLTHLHLHSTHDRFDHLIEYVARKGSDLRVLDFDRGISLDAYPTSSATRP</sequence>
<name>A0A4P9W600_9FUNG</name>
<dbReference type="AlphaFoldDB" id="A0A4P9W600"/>